<comment type="similarity">
    <text evidence="1">Belongs to the LysR transcriptional regulatory family.</text>
</comment>
<proteinExistence type="inferred from homology"/>
<keyword evidence="7" id="KW-1185">Reference proteome</keyword>
<dbReference type="InterPro" id="IPR005119">
    <property type="entry name" value="LysR_subst-bd"/>
</dbReference>
<dbReference type="EMBL" id="JBHLZU010000020">
    <property type="protein sequence ID" value="MFB9907338.1"/>
    <property type="molecule type" value="Genomic_DNA"/>
</dbReference>
<keyword evidence="4" id="KW-0804">Transcription</keyword>
<dbReference type="Pfam" id="PF03466">
    <property type="entry name" value="LysR_substrate"/>
    <property type="match status" value="1"/>
</dbReference>
<protein>
    <submittedName>
        <fullName evidence="6">LysR family transcriptional regulator</fullName>
    </submittedName>
</protein>
<evidence type="ECO:0000256" key="4">
    <source>
        <dbReference type="ARBA" id="ARBA00023163"/>
    </source>
</evidence>
<dbReference type="Gene3D" id="3.40.190.290">
    <property type="match status" value="1"/>
</dbReference>
<comment type="caution">
    <text evidence="6">The sequence shown here is derived from an EMBL/GenBank/DDBJ whole genome shotgun (WGS) entry which is preliminary data.</text>
</comment>
<accession>A0ABV6A2K6</accession>
<dbReference type="PANTHER" id="PTHR30346:SF28">
    <property type="entry name" value="HTH-TYPE TRANSCRIPTIONAL REGULATOR CYNR"/>
    <property type="match status" value="1"/>
</dbReference>
<dbReference type="InterPro" id="IPR000847">
    <property type="entry name" value="LysR_HTH_N"/>
</dbReference>
<dbReference type="PROSITE" id="PS50931">
    <property type="entry name" value="HTH_LYSR"/>
    <property type="match status" value="1"/>
</dbReference>
<feature type="domain" description="HTH lysR-type" evidence="5">
    <location>
        <begin position="16"/>
        <end position="68"/>
    </location>
</feature>
<evidence type="ECO:0000313" key="6">
    <source>
        <dbReference type="EMBL" id="MFB9907338.1"/>
    </source>
</evidence>
<dbReference type="Proteomes" id="UP001589693">
    <property type="component" value="Unassembled WGS sequence"/>
</dbReference>
<dbReference type="SUPFAM" id="SSF53850">
    <property type="entry name" value="Periplasmic binding protein-like II"/>
    <property type="match status" value="1"/>
</dbReference>
<keyword evidence="2" id="KW-0805">Transcription regulation</keyword>
<dbReference type="SUPFAM" id="SSF46785">
    <property type="entry name" value="Winged helix' DNA-binding domain"/>
    <property type="match status" value="1"/>
</dbReference>
<gene>
    <name evidence="6" type="ORF">ACFFQA_25665</name>
</gene>
<name>A0ABV6A2K6_9PSEU</name>
<evidence type="ECO:0000256" key="1">
    <source>
        <dbReference type="ARBA" id="ARBA00009437"/>
    </source>
</evidence>
<evidence type="ECO:0000259" key="5">
    <source>
        <dbReference type="PROSITE" id="PS50931"/>
    </source>
</evidence>
<dbReference type="CDD" id="cd00090">
    <property type="entry name" value="HTH_ARSR"/>
    <property type="match status" value="1"/>
</dbReference>
<organism evidence="6 7">
    <name type="scientific">Allokutzneria oryzae</name>
    <dbReference type="NCBI Taxonomy" id="1378989"/>
    <lineage>
        <taxon>Bacteria</taxon>
        <taxon>Bacillati</taxon>
        <taxon>Actinomycetota</taxon>
        <taxon>Actinomycetes</taxon>
        <taxon>Pseudonocardiales</taxon>
        <taxon>Pseudonocardiaceae</taxon>
        <taxon>Allokutzneria</taxon>
    </lineage>
</organism>
<dbReference type="InterPro" id="IPR011991">
    <property type="entry name" value="ArsR-like_HTH"/>
</dbReference>
<dbReference type="Pfam" id="PF00126">
    <property type="entry name" value="HTH_1"/>
    <property type="match status" value="1"/>
</dbReference>
<evidence type="ECO:0000256" key="2">
    <source>
        <dbReference type="ARBA" id="ARBA00023015"/>
    </source>
</evidence>
<reference evidence="6 7" key="1">
    <citation type="submission" date="2024-09" db="EMBL/GenBank/DDBJ databases">
        <authorList>
            <person name="Sun Q."/>
            <person name="Mori K."/>
        </authorList>
    </citation>
    <scope>NUCLEOTIDE SEQUENCE [LARGE SCALE GENOMIC DNA]</scope>
    <source>
        <strain evidence="6 7">TBRC 7907</strain>
    </source>
</reference>
<dbReference type="Gene3D" id="1.10.10.10">
    <property type="entry name" value="Winged helix-like DNA-binding domain superfamily/Winged helix DNA-binding domain"/>
    <property type="match status" value="1"/>
</dbReference>
<sequence>MDDRVERLVTELAPRLRLLRALAEEQHVTRVAERLGVPQPTVSRWLAELGRSLGAPVVVRSGRGVQLTRAGRLLTEAATQSLGALEPGCRRAAEETDPGGGHVAFGFLQTMSPWVPELLREFKARRPAVRFTLMQGAHPEVLAKLREGVVDLALTSPMPEEESGLLTCPWVEQELVLAVSAGHRLAARRRIRLAEVSDEEFVTTKPGYGLRQISERLCAAAGFTPRLAFEGDDVDTLRGLVSAGLGVALLPRADPGARGVVELAITPRPTRTVGLVWVSGRPVPAAGRAFRDFAIAHSHHARP</sequence>
<dbReference type="InterPro" id="IPR036388">
    <property type="entry name" value="WH-like_DNA-bd_sf"/>
</dbReference>
<keyword evidence="3" id="KW-0238">DNA-binding</keyword>
<evidence type="ECO:0000256" key="3">
    <source>
        <dbReference type="ARBA" id="ARBA00023125"/>
    </source>
</evidence>
<evidence type="ECO:0000313" key="7">
    <source>
        <dbReference type="Proteomes" id="UP001589693"/>
    </source>
</evidence>
<dbReference type="PANTHER" id="PTHR30346">
    <property type="entry name" value="TRANSCRIPTIONAL DUAL REGULATOR HCAR-RELATED"/>
    <property type="match status" value="1"/>
</dbReference>
<dbReference type="RefSeq" id="WP_377857270.1">
    <property type="nucleotide sequence ID" value="NZ_JBHLZU010000020.1"/>
</dbReference>
<dbReference type="InterPro" id="IPR036390">
    <property type="entry name" value="WH_DNA-bd_sf"/>
</dbReference>